<comment type="caution">
    <text evidence="3">The sequence shown here is derived from an EMBL/GenBank/DDBJ whole genome shotgun (WGS) entry which is preliminary data.</text>
</comment>
<evidence type="ECO:0000256" key="2">
    <source>
        <dbReference type="RuleBase" id="RU000461"/>
    </source>
</evidence>
<dbReference type="InterPro" id="IPR001128">
    <property type="entry name" value="Cyt_P450"/>
</dbReference>
<proteinExistence type="inferred from homology"/>
<keyword evidence="4" id="KW-1185">Reference proteome</keyword>
<dbReference type="PRINTS" id="PR00385">
    <property type="entry name" value="P450"/>
</dbReference>
<dbReference type="PRINTS" id="PR00359">
    <property type="entry name" value="BP450"/>
</dbReference>
<dbReference type="AlphaFoldDB" id="A0A918VL55"/>
<organism evidence="3 4">
    <name type="scientific">Novosphingobium arvoryzae</name>
    <dbReference type="NCBI Taxonomy" id="1256514"/>
    <lineage>
        <taxon>Bacteria</taxon>
        <taxon>Pseudomonadati</taxon>
        <taxon>Pseudomonadota</taxon>
        <taxon>Alphaproteobacteria</taxon>
        <taxon>Sphingomonadales</taxon>
        <taxon>Sphingomonadaceae</taxon>
        <taxon>Novosphingobium</taxon>
    </lineage>
</organism>
<gene>
    <name evidence="3" type="ORF">GCM10011617_27810</name>
</gene>
<dbReference type="GO" id="GO:0020037">
    <property type="term" value="F:heme binding"/>
    <property type="evidence" value="ECO:0007669"/>
    <property type="project" value="InterPro"/>
</dbReference>
<dbReference type="PANTHER" id="PTHR46696:SF6">
    <property type="entry name" value="P450, PUTATIVE (EUROFUNG)-RELATED"/>
    <property type="match status" value="1"/>
</dbReference>
<evidence type="ECO:0000256" key="1">
    <source>
        <dbReference type="ARBA" id="ARBA00010617"/>
    </source>
</evidence>
<dbReference type="GO" id="GO:0004497">
    <property type="term" value="F:monooxygenase activity"/>
    <property type="evidence" value="ECO:0007669"/>
    <property type="project" value="UniProtKB-KW"/>
</dbReference>
<dbReference type="CDD" id="cd11035">
    <property type="entry name" value="P450cam-like"/>
    <property type="match status" value="1"/>
</dbReference>
<dbReference type="InterPro" id="IPR017972">
    <property type="entry name" value="Cyt_P450_CS"/>
</dbReference>
<keyword evidence="2" id="KW-0503">Monooxygenase</keyword>
<dbReference type="EMBL" id="BMZD01000008">
    <property type="protein sequence ID" value="GHA05198.1"/>
    <property type="molecule type" value="Genomic_DNA"/>
</dbReference>
<dbReference type="Gene3D" id="1.10.630.10">
    <property type="entry name" value="Cytochrome P450"/>
    <property type="match status" value="1"/>
</dbReference>
<protein>
    <submittedName>
        <fullName evidence="3">Cytochrome P450</fullName>
    </submittedName>
</protein>
<dbReference type="Pfam" id="PF00067">
    <property type="entry name" value="p450"/>
    <property type="match status" value="1"/>
</dbReference>
<accession>A0A918VL55</accession>
<dbReference type="SUPFAM" id="SSF48264">
    <property type="entry name" value="Cytochrome P450"/>
    <property type="match status" value="1"/>
</dbReference>
<evidence type="ECO:0000313" key="4">
    <source>
        <dbReference type="Proteomes" id="UP000634139"/>
    </source>
</evidence>
<dbReference type="PROSITE" id="PS00086">
    <property type="entry name" value="CYTOCHROME_P450"/>
    <property type="match status" value="1"/>
</dbReference>
<dbReference type="Proteomes" id="UP000634139">
    <property type="component" value="Unassembled WGS sequence"/>
</dbReference>
<dbReference type="InterPro" id="IPR002397">
    <property type="entry name" value="Cyt_P450_B"/>
</dbReference>
<dbReference type="RefSeq" id="WP_189542588.1">
    <property type="nucleotide sequence ID" value="NZ_BMZD01000008.1"/>
</dbReference>
<comment type="similarity">
    <text evidence="1 2">Belongs to the cytochrome P450 family.</text>
</comment>
<keyword evidence="2" id="KW-0349">Heme</keyword>
<name>A0A918VL55_9SPHN</name>
<dbReference type="PANTHER" id="PTHR46696">
    <property type="entry name" value="P450, PUTATIVE (EUROFUNG)-RELATED"/>
    <property type="match status" value="1"/>
</dbReference>
<dbReference type="GO" id="GO:0016705">
    <property type="term" value="F:oxidoreductase activity, acting on paired donors, with incorporation or reduction of molecular oxygen"/>
    <property type="evidence" value="ECO:0007669"/>
    <property type="project" value="InterPro"/>
</dbReference>
<reference evidence="3" key="1">
    <citation type="journal article" date="2014" name="Int. J. Syst. Evol. Microbiol.">
        <title>Complete genome sequence of Corynebacterium casei LMG S-19264T (=DSM 44701T), isolated from a smear-ripened cheese.</title>
        <authorList>
            <consortium name="US DOE Joint Genome Institute (JGI-PGF)"/>
            <person name="Walter F."/>
            <person name="Albersmeier A."/>
            <person name="Kalinowski J."/>
            <person name="Ruckert C."/>
        </authorList>
    </citation>
    <scope>NUCLEOTIDE SEQUENCE</scope>
    <source>
        <strain evidence="3">KCTC 32422</strain>
    </source>
</reference>
<dbReference type="GO" id="GO:0005506">
    <property type="term" value="F:iron ion binding"/>
    <property type="evidence" value="ECO:0007669"/>
    <property type="project" value="InterPro"/>
</dbReference>
<reference evidence="3" key="2">
    <citation type="submission" date="2020-09" db="EMBL/GenBank/DDBJ databases">
        <authorList>
            <person name="Sun Q."/>
            <person name="Kim S."/>
        </authorList>
    </citation>
    <scope>NUCLEOTIDE SEQUENCE</scope>
    <source>
        <strain evidence="3">KCTC 32422</strain>
    </source>
</reference>
<dbReference type="InterPro" id="IPR036396">
    <property type="entry name" value="Cyt_P450_sf"/>
</dbReference>
<keyword evidence="2" id="KW-0408">Iron</keyword>
<evidence type="ECO:0000313" key="3">
    <source>
        <dbReference type="EMBL" id="GHA05198.1"/>
    </source>
</evidence>
<keyword evidence="2" id="KW-0560">Oxidoreductase</keyword>
<keyword evidence="2" id="KW-0479">Metal-binding</keyword>
<sequence>MGEAVGGPVREPVFEFDYVRDPAILADVHAGYWRLKETAPPVFWTPCNGGHWVVNCADAAIEVLRHPDRFSSKFLSIPPNPNQPRMIPESLDPPEHRPYRQLLRPYFESKAIEPLEPRITEWAEKLIGDVADKGGCEFVDALGSRFPVSVFMEMFGFPLDQFDFFRATVVEYFDAQVDDQRRMELTMQILGALTQLIEARRVEPKDDLVSTLVHVDFEGRKLSQDELISIGFLMFLAGLDTVVNALAFGMRHLANDAALRTRMIEDHDAIPAIVEELMRRYTFVSTPRYITQDTVVSGVQFYAGDSVLVPLNVVGWDEKLTSCPAEVRLDRPHCRHAGFGSGIHTCLGIHLARLEMVTFYRTWAEKIGHFRIAEQAPLRFRGGSVQALEALHLEWEPK</sequence>